<dbReference type="PANTHER" id="PTHR34129">
    <property type="entry name" value="BLR1139 PROTEIN"/>
    <property type="match status" value="1"/>
</dbReference>
<evidence type="ECO:0000313" key="2">
    <source>
        <dbReference type="Proteomes" id="UP001362999"/>
    </source>
</evidence>
<dbReference type="AlphaFoldDB" id="A0AAW0ED42"/>
<dbReference type="SUPFAM" id="SSF56399">
    <property type="entry name" value="ADP-ribosylation"/>
    <property type="match status" value="1"/>
</dbReference>
<dbReference type="InterPro" id="IPR009297">
    <property type="entry name" value="DUF952"/>
</dbReference>
<dbReference type="Pfam" id="PF06108">
    <property type="entry name" value="DUF952"/>
    <property type="match status" value="1"/>
</dbReference>
<dbReference type="GO" id="GO:0016757">
    <property type="term" value="F:glycosyltransferase activity"/>
    <property type="evidence" value="ECO:0007669"/>
    <property type="project" value="UniProtKB-KW"/>
</dbReference>
<protein>
    <submittedName>
        <fullName evidence="1">Uracil phosphoribosyltransferase</fullName>
    </submittedName>
</protein>
<dbReference type="PANTHER" id="PTHR34129:SF1">
    <property type="entry name" value="DUF952 DOMAIN-CONTAINING PROTEIN"/>
    <property type="match status" value="1"/>
</dbReference>
<keyword evidence="2" id="KW-1185">Reference proteome</keyword>
<name>A0AAW0ED42_9AGAR</name>
<comment type="caution">
    <text evidence="1">The sequence shown here is derived from an EMBL/GenBank/DDBJ whole genome shotgun (WGS) entry which is preliminary data.</text>
</comment>
<dbReference type="Proteomes" id="UP001362999">
    <property type="component" value="Unassembled WGS sequence"/>
</dbReference>
<reference evidence="1 2" key="1">
    <citation type="journal article" date="2024" name="J Genomics">
        <title>Draft genome sequencing and assembly of Favolaschia claudopus CIRM-BRFM 2984 isolated from oak limbs.</title>
        <authorList>
            <person name="Navarro D."/>
            <person name="Drula E."/>
            <person name="Chaduli D."/>
            <person name="Cazenave R."/>
            <person name="Ahrendt S."/>
            <person name="Wang J."/>
            <person name="Lipzen A."/>
            <person name="Daum C."/>
            <person name="Barry K."/>
            <person name="Grigoriev I.V."/>
            <person name="Favel A."/>
            <person name="Rosso M.N."/>
            <person name="Martin F."/>
        </authorList>
    </citation>
    <scope>NUCLEOTIDE SEQUENCE [LARGE SCALE GENOMIC DNA]</scope>
    <source>
        <strain evidence="1 2">CIRM-BRFM 2984</strain>
    </source>
</reference>
<proteinExistence type="predicted"/>
<keyword evidence="1" id="KW-0808">Transferase</keyword>
<keyword evidence="1" id="KW-0328">Glycosyltransferase</keyword>
<evidence type="ECO:0000313" key="1">
    <source>
        <dbReference type="EMBL" id="KAK7061607.1"/>
    </source>
</evidence>
<organism evidence="1 2">
    <name type="scientific">Favolaschia claudopus</name>
    <dbReference type="NCBI Taxonomy" id="2862362"/>
    <lineage>
        <taxon>Eukaryota</taxon>
        <taxon>Fungi</taxon>
        <taxon>Dikarya</taxon>
        <taxon>Basidiomycota</taxon>
        <taxon>Agaricomycotina</taxon>
        <taxon>Agaricomycetes</taxon>
        <taxon>Agaricomycetidae</taxon>
        <taxon>Agaricales</taxon>
        <taxon>Marasmiineae</taxon>
        <taxon>Mycenaceae</taxon>
        <taxon>Favolaschia</taxon>
    </lineage>
</organism>
<sequence>MSKPTYIYKLVSFTDPVPEPIPAVLPLSELDVASGFMHLSTAKQVARTLNRFFVDDPQVTILRIDYSKLESEIRWEDSKGTAPGEVGGEGIFPHRYGRLGSADIESKLVVYKGEGSWDEALKKVESWLVY</sequence>
<accession>A0AAW0ED42</accession>
<dbReference type="Gene3D" id="3.20.170.20">
    <property type="entry name" value="Protein of unknown function DUF952"/>
    <property type="match status" value="1"/>
</dbReference>
<gene>
    <name evidence="1" type="ORF">R3P38DRAFT_3166587</name>
</gene>
<dbReference type="EMBL" id="JAWWNJ010000002">
    <property type="protein sequence ID" value="KAK7061607.1"/>
    <property type="molecule type" value="Genomic_DNA"/>
</dbReference>